<dbReference type="AlphaFoldDB" id="A0AA41Z0G6"/>
<comment type="subcellular location">
    <subcellularLocation>
        <location evidence="1">Membrane</location>
        <topology evidence="1">Multi-pass membrane protein</topology>
    </subcellularLocation>
</comment>
<evidence type="ECO:0000256" key="3">
    <source>
        <dbReference type="ARBA" id="ARBA00022989"/>
    </source>
</evidence>
<organism evidence="6 7">
    <name type="scientific">Lichenifustis flavocetrariae</name>
    <dbReference type="NCBI Taxonomy" id="2949735"/>
    <lineage>
        <taxon>Bacteria</taxon>
        <taxon>Pseudomonadati</taxon>
        <taxon>Pseudomonadota</taxon>
        <taxon>Alphaproteobacteria</taxon>
        <taxon>Hyphomicrobiales</taxon>
        <taxon>Lichenihabitantaceae</taxon>
        <taxon>Lichenifustis</taxon>
    </lineage>
</organism>
<name>A0AA41Z0G6_9HYPH</name>
<dbReference type="Gene3D" id="1.10.3720.10">
    <property type="entry name" value="MetI-like"/>
    <property type="match status" value="1"/>
</dbReference>
<proteinExistence type="predicted"/>
<protein>
    <submittedName>
        <fullName evidence="6">Uncharacterized protein</fullName>
    </submittedName>
</protein>
<dbReference type="GO" id="GO:0016020">
    <property type="term" value="C:membrane"/>
    <property type="evidence" value="ECO:0007669"/>
    <property type="project" value="UniProtKB-SubCell"/>
</dbReference>
<sequence>MLTGTGAGGSTTTISIFIYEAFFRHNDIGVAVAASLILLALSFAALTGLLRLAGARR</sequence>
<evidence type="ECO:0000256" key="5">
    <source>
        <dbReference type="SAM" id="Phobius"/>
    </source>
</evidence>
<evidence type="ECO:0000313" key="7">
    <source>
        <dbReference type="Proteomes" id="UP001165667"/>
    </source>
</evidence>
<feature type="transmembrane region" description="Helical" evidence="5">
    <location>
        <begin position="28"/>
        <end position="50"/>
    </location>
</feature>
<evidence type="ECO:0000256" key="4">
    <source>
        <dbReference type="ARBA" id="ARBA00023136"/>
    </source>
</evidence>
<keyword evidence="3 5" id="KW-1133">Transmembrane helix</keyword>
<keyword evidence="2 5" id="KW-0812">Transmembrane</keyword>
<dbReference type="EMBL" id="JAMOIM010000027">
    <property type="protein sequence ID" value="MCW6511499.1"/>
    <property type="molecule type" value="Genomic_DNA"/>
</dbReference>
<accession>A0AA41Z0G6</accession>
<keyword evidence="7" id="KW-1185">Reference proteome</keyword>
<comment type="caution">
    <text evidence="6">The sequence shown here is derived from an EMBL/GenBank/DDBJ whole genome shotgun (WGS) entry which is preliminary data.</text>
</comment>
<evidence type="ECO:0000256" key="2">
    <source>
        <dbReference type="ARBA" id="ARBA00022692"/>
    </source>
</evidence>
<dbReference type="InterPro" id="IPR035906">
    <property type="entry name" value="MetI-like_sf"/>
</dbReference>
<dbReference type="Proteomes" id="UP001165667">
    <property type="component" value="Unassembled WGS sequence"/>
</dbReference>
<gene>
    <name evidence="6" type="ORF">M8523_26320</name>
</gene>
<evidence type="ECO:0000256" key="1">
    <source>
        <dbReference type="ARBA" id="ARBA00004141"/>
    </source>
</evidence>
<reference evidence="6" key="1">
    <citation type="submission" date="2022-05" db="EMBL/GenBank/DDBJ databases">
        <authorList>
            <person name="Pankratov T."/>
        </authorList>
    </citation>
    <scope>NUCLEOTIDE SEQUENCE</scope>
    <source>
        <strain evidence="6">BP6-180914</strain>
    </source>
</reference>
<dbReference type="SUPFAM" id="SSF161098">
    <property type="entry name" value="MetI-like"/>
    <property type="match status" value="1"/>
</dbReference>
<evidence type="ECO:0000313" key="6">
    <source>
        <dbReference type="EMBL" id="MCW6511499.1"/>
    </source>
</evidence>
<keyword evidence="4 5" id="KW-0472">Membrane</keyword>
<dbReference type="RefSeq" id="WP_282587877.1">
    <property type="nucleotide sequence ID" value="NZ_JAMOIM010000027.1"/>
</dbReference>